<reference evidence="1" key="1">
    <citation type="submission" date="2012-04" db="EMBL/GenBank/DDBJ databases">
        <title>The Genome Sequence of Fusarium oxysporum melonis.</title>
        <authorList>
            <consortium name="The Broad Institute Genome Sequencing Platform"/>
            <person name="Ma L.-J."/>
            <person name="Gale L.R."/>
            <person name="Schwartz D.C."/>
            <person name="Zhou S."/>
            <person name="Corby-Kistler H."/>
            <person name="Young S.K."/>
            <person name="Zeng Q."/>
            <person name="Gargeya S."/>
            <person name="Fitzgerald M."/>
            <person name="Haas B."/>
            <person name="Abouelleil A."/>
            <person name="Alvarado L."/>
            <person name="Arachchi H.M."/>
            <person name="Berlin A."/>
            <person name="Brown A."/>
            <person name="Chapman S.B."/>
            <person name="Chen Z."/>
            <person name="Dunbar C."/>
            <person name="Freedman E."/>
            <person name="Gearin G."/>
            <person name="Goldberg J."/>
            <person name="Griggs A."/>
            <person name="Gujja S."/>
            <person name="Heiman D."/>
            <person name="Howarth C."/>
            <person name="Larson L."/>
            <person name="Lui A."/>
            <person name="MacDonald P.J.P."/>
            <person name="Montmayeur A."/>
            <person name="Murphy C."/>
            <person name="Neiman D."/>
            <person name="Pearson M."/>
            <person name="Priest M."/>
            <person name="Roberts A."/>
            <person name="Saif S."/>
            <person name="Shea T."/>
            <person name="Shenoy N."/>
            <person name="Sisk P."/>
            <person name="Stolte C."/>
            <person name="Sykes S."/>
            <person name="Wortman J."/>
            <person name="Nusbaum C."/>
            <person name="Birren B."/>
        </authorList>
    </citation>
    <scope>NUCLEOTIDE SEQUENCE</scope>
    <source>
        <strain evidence="1">26406</strain>
    </source>
</reference>
<proteinExistence type="predicted"/>
<sequence>MWGSSLHRPPLSLEKGIKQMKLREESVAKVLGEWQGLPHFGVIVFLSQEA</sequence>
<dbReference type="HOGENOM" id="CLU_3125117_0_0_1"/>
<dbReference type="Proteomes" id="UP000030703">
    <property type="component" value="Unassembled WGS sequence"/>
</dbReference>
<reference evidence="1" key="2">
    <citation type="submission" date="2012-05" db="EMBL/GenBank/DDBJ databases">
        <title>Annotation of the Genome Sequence of Fusarium oxysporum f. sp. melonis 26406.</title>
        <authorList>
            <consortium name="The Broad Institute Genomics Platform"/>
            <person name="Ma L.-J."/>
            <person name="Corby-Kistler H."/>
            <person name="Broz K."/>
            <person name="Gale L.R."/>
            <person name="Jonkers W."/>
            <person name="O'Donnell K."/>
            <person name="Ploetz R."/>
            <person name="Steinberg C."/>
            <person name="Schwartz D.C."/>
            <person name="VanEtten H."/>
            <person name="Zhou S."/>
            <person name="Young S.K."/>
            <person name="Zeng Q."/>
            <person name="Gargeya S."/>
            <person name="Fitzgerald M."/>
            <person name="Abouelleil A."/>
            <person name="Alvarado L."/>
            <person name="Chapman S.B."/>
            <person name="Gainer-Dewar J."/>
            <person name="Goldberg J."/>
            <person name="Griggs A."/>
            <person name="Gujja S."/>
            <person name="Hansen M."/>
            <person name="Howarth C."/>
            <person name="Imamovic A."/>
            <person name="Ireland A."/>
            <person name="Larimer J."/>
            <person name="McCowan C."/>
            <person name="Murphy C."/>
            <person name="Pearson M."/>
            <person name="Poon T.W."/>
            <person name="Priest M."/>
            <person name="Roberts A."/>
            <person name="Saif S."/>
            <person name="Shea T."/>
            <person name="Sykes S."/>
            <person name="Wortman J."/>
            <person name="Nusbaum C."/>
            <person name="Birren B."/>
        </authorList>
    </citation>
    <scope>NUCLEOTIDE SEQUENCE</scope>
    <source>
        <strain evidence="1">26406</strain>
    </source>
</reference>
<protein>
    <submittedName>
        <fullName evidence="1">Uncharacterized protein</fullName>
    </submittedName>
</protein>
<gene>
    <name evidence="1" type="ORF">FOMG_16005</name>
</gene>
<dbReference type="EMBL" id="JH659349">
    <property type="protein sequence ID" value="EXK27454.1"/>
    <property type="molecule type" value="Genomic_DNA"/>
</dbReference>
<accession>W9Z6N7</accession>
<name>W9Z6N7_FUSOX</name>
<organism evidence="1">
    <name type="scientific">Fusarium oxysporum f. sp. melonis 26406</name>
    <dbReference type="NCBI Taxonomy" id="1089452"/>
    <lineage>
        <taxon>Eukaryota</taxon>
        <taxon>Fungi</taxon>
        <taxon>Dikarya</taxon>
        <taxon>Ascomycota</taxon>
        <taxon>Pezizomycotina</taxon>
        <taxon>Sordariomycetes</taxon>
        <taxon>Hypocreomycetidae</taxon>
        <taxon>Hypocreales</taxon>
        <taxon>Nectriaceae</taxon>
        <taxon>Fusarium</taxon>
        <taxon>Fusarium oxysporum species complex</taxon>
    </lineage>
</organism>
<dbReference type="AlphaFoldDB" id="W9Z6N7"/>
<dbReference type="VEuPathDB" id="FungiDB:FOMG_16005"/>
<evidence type="ECO:0000313" key="1">
    <source>
        <dbReference type="EMBL" id="EXK27454.1"/>
    </source>
</evidence>